<feature type="transmembrane region" description="Helical" evidence="10">
    <location>
        <begin position="75"/>
        <end position="93"/>
    </location>
</feature>
<keyword evidence="5 9" id="KW-0812">Transmembrane</keyword>
<keyword evidence="3" id="KW-1003">Cell membrane</keyword>
<dbReference type="Pfam" id="PF01478">
    <property type="entry name" value="Peptidase_A24"/>
    <property type="match status" value="1"/>
</dbReference>
<gene>
    <name evidence="13" type="ORF">CE561_07495</name>
</gene>
<keyword evidence="9" id="KW-0511">Multifunctional enzyme</keyword>
<keyword evidence="4" id="KW-0997">Cell inner membrane</keyword>
<dbReference type="EC" id="2.1.1.-" evidence="9"/>
<dbReference type="Gene3D" id="1.20.120.1220">
    <property type="match status" value="1"/>
</dbReference>
<feature type="transmembrane region" description="Helical" evidence="10">
    <location>
        <begin position="6"/>
        <end position="26"/>
    </location>
</feature>
<evidence type="ECO:0000259" key="12">
    <source>
        <dbReference type="Pfam" id="PF06750"/>
    </source>
</evidence>
<keyword evidence="9" id="KW-0808">Transferase</keyword>
<dbReference type="PRINTS" id="PR00864">
    <property type="entry name" value="PREPILNPTASE"/>
</dbReference>
<keyword evidence="9" id="KW-0489">Methyltransferase</keyword>
<evidence type="ECO:0000256" key="4">
    <source>
        <dbReference type="ARBA" id="ARBA00022519"/>
    </source>
</evidence>
<evidence type="ECO:0000256" key="3">
    <source>
        <dbReference type="ARBA" id="ARBA00022475"/>
    </source>
</evidence>
<proteinExistence type="inferred from homology"/>
<evidence type="ECO:0000259" key="11">
    <source>
        <dbReference type="Pfam" id="PF01478"/>
    </source>
</evidence>
<dbReference type="GO" id="GO:0008168">
    <property type="term" value="F:methyltransferase activity"/>
    <property type="evidence" value="ECO:0007669"/>
    <property type="project" value="UniProtKB-KW"/>
</dbReference>
<dbReference type="GO" id="GO:0005886">
    <property type="term" value="C:plasma membrane"/>
    <property type="evidence" value="ECO:0007669"/>
    <property type="project" value="UniProtKB-SubCell"/>
</dbReference>
<evidence type="ECO:0000313" key="14">
    <source>
        <dbReference type="Proteomes" id="UP000215301"/>
    </source>
</evidence>
<evidence type="ECO:0000256" key="7">
    <source>
        <dbReference type="ARBA" id="ARBA00023136"/>
    </source>
</evidence>
<evidence type="ECO:0000256" key="1">
    <source>
        <dbReference type="ARBA" id="ARBA00004429"/>
    </source>
</evidence>
<dbReference type="EC" id="3.4.23.43" evidence="9"/>
<dbReference type="InterPro" id="IPR010627">
    <property type="entry name" value="Prepilin_pept_A24_N"/>
</dbReference>
<evidence type="ECO:0000256" key="10">
    <source>
        <dbReference type="SAM" id="Phobius"/>
    </source>
</evidence>
<keyword evidence="7 10" id="KW-0472">Membrane</keyword>
<feature type="transmembrane region" description="Helical" evidence="10">
    <location>
        <begin position="190"/>
        <end position="214"/>
    </location>
</feature>
<evidence type="ECO:0000256" key="6">
    <source>
        <dbReference type="ARBA" id="ARBA00022989"/>
    </source>
</evidence>
<dbReference type="InterPro" id="IPR000045">
    <property type="entry name" value="Prepilin_IV_endopep_pep"/>
</dbReference>
<reference evidence="13 14" key="1">
    <citation type="submission" date="2017-06" db="EMBL/GenBank/DDBJ databases">
        <title>Isolation and characterization of a thermophilic and butanogenic Thermoanaerobacterium thermosaccharolyticum M5 capable of efficient degradation of hemicellulose.</title>
        <authorList>
            <person name="Xin F."/>
            <person name="Jiang Y."/>
        </authorList>
    </citation>
    <scope>NUCLEOTIDE SEQUENCE [LARGE SCALE GENOMIC DNA]</scope>
    <source>
        <strain evidence="13 14">M5</strain>
    </source>
</reference>
<feature type="transmembrane region" description="Helical" evidence="10">
    <location>
        <begin position="126"/>
        <end position="144"/>
    </location>
</feature>
<dbReference type="PANTHER" id="PTHR30487:SF0">
    <property type="entry name" value="PREPILIN LEADER PEPTIDASE_N-METHYLTRANSFERASE-RELATED"/>
    <property type="match status" value="1"/>
</dbReference>
<evidence type="ECO:0000256" key="9">
    <source>
        <dbReference type="RuleBase" id="RU003794"/>
    </source>
</evidence>
<feature type="transmembrane region" description="Helical" evidence="10">
    <location>
        <begin position="99"/>
        <end position="117"/>
    </location>
</feature>
<keyword evidence="6 10" id="KW-1133">Transmembrane helix</keyword>
<dbReference type="GO" id="GO:0006465">
    <property type="term" value="P:signal peptide processing"/>
    <property type="evidence" value="ECO:0007669"/>
    <property type="project" value="TreeGrafter"/>
</dbReference>
<dbReference type="RefSeq" id="WP_094045206.1">
    <property type="nucleotide sequence ID" value="NZ_NKHD01000020.1"/>
</dbReference>
<comment type="catalytic activity">
    <reaction evidence="9">
        <text>Typically cleaves a -Gly-|-Phe- bond to release an N-terminal, basic peptide of 5-8 residues from type IV prepilin, and then N-methylates the new N-terminal amino group, the methyl donor being S-adenosyl-L-methionine.</text>
        <dbReference type="EC" id="3.4.23.43"/>
    </reaction>
</comment>
<comment type="subcellular location">
    <subcellularLocation>
        <location evidence="1">Cell inner membrane</location>
        <topology evidence="1">Multi-pass membrane protein</topology>
    </subcellularLocation>
    <subcellularLocation>
        <location evidence="9">Cell membrane</location>
        <topology evidence="9">Multi-pass membrane protein</topology>
    </subcellularLocation>
</comment>
<sequence length="251" mass="27961">MFILYLLIFLFGTIIGSFLNVVIYRLPRNESIVYPSSHCTKCKNELKPYDLVPIFSYIILKGRCRYCGNKISVKYPLVEIIAGLMYLVLFIYFGFSIELLFYLFLLSLLIVIAFIDIEHKIIPNKIILTGLIVGAIFRVLMLNYGVWDYVIGFVLGGGVLLLISLLSGGGMGGGDIKLMAMIGLFIGWKLTLLTLFIAALLGAVGGIILIALKIKTRKDYIPFGPYISAACIISILYGYNLLNLYIKLITG</sequence>
<dbReference type="GO" id="GO:0004190">
    <property type="term" value="F:aspartic-type endopeptidase activity"/>
    <property type="evidence" value="ECO:0007669"/>
    <property type="project" value="UniProtKB-EC"/>
</dbReference>
<feature type="transmembrane region" description="Helical" evidence="10">
    <location>
        <begin position="226"/>
        <end position="246"/>
    </location>
</feature>
<protein>
    <recommendedName>
        <fullName evidence="9">Prepilin leader peptidase/N-methyltransferase</fullName>
        <ecNumber evidence="9">2.1.1.-</ecNumber>
        <ecNumber evidence="9">3.4.23.43</ecNumber>
    </recommendedName>
</protein>
<evidence type="ECO:0000256" key="8">
    <source>
        <dbReference type="RuleBase" id="RU003793"/>
    </source>
</evidence>
<comment type="similarity">
    <text evidence="2 8">Belongs to the peptidase A24 family.</text>
</comment>
<name>A0A231VHK1_THETR</name>
<dbReference type="PANTHER" id="PTHR30487">
    <property type="entry name" value="TYPE 4 PREPILIN-LIKE PROTEINS LEADER PEPTIDE-PROCESSING ENZYME"/>
    <property type="match status" value="1"/>
</dbReference>
<feature type="domain" description="Prepilin peptidase A24 N-terminal" evidence="12">
    <location>
        <begin position="10"/>
        <end position="93"/>
    </location>
</feature>
<accession>A0A231VHK1</accession>
<evidence type="ECO:0000313" key="13">
    <source>
        <dbReference type="EMBL" id="OXT07664.1"/>
    </source>
</evidence>
<dbReference type="Pfam" id="PF06750">
    <property type="entry name" value="A24_N_bact"/>
    <property type="match status" value="1"/>
</dbReference>
<comment type="caution">
    <text evidence="13">The sequence shown here is derived from an EMBL/GenBank/DDBJ whole genome shotgun (WGS) entry which is preliminary data.</text>
</comment>
<dbReference type="EMBL" id="NKHD01000020">
    <property type="protein sequence ID" value="OXT07664.1"/>
    <property type="molecule type" value="Genomic_DNA"/>
</dbReference>
<organism evidence="13 14">
    <name type="scientific">Thermoanaerobacterium thermosaccharolyticum</name>
    <name type="common">Clostridium thermosaccharolyticum</name>
    <dbReference type="NCBI Taxonomy" id="1517"/>
    <lineage>
        <taxon>Bacteria</taxon>
        <taxon>Bacillati</taxon>
        <taxon>Bacillota</taxon>
        <taxon>Clostridia</taxon>
        <taxon>Thermoanaerobacterales</taxon>
        <taxon>Thermoanaerobacteraceae</taxon>
        <taxon>Thermoanaerobacterium</taxon>
    </lineage>
</organism>
<dbReference type="Proteomes" id="UP000215301">
    <property type="component" value="Unassembled WGS sequence"/>
</dbReference>
<dbReference type="AlphaFoldDB" id="A0A231VHK1"/>
<evidence type="ECO:0000256" key="2">
    <source>
        <dbReference type="ARBA" id="ARBA00005801"/>
    </source>
</evidence>
<feature type="transmembrane region" description="Helical" evidence="10">
    <location>
        <begin position="150"/>
        <end position="169"/>
    </location>
</feature>
<keyword evidence="9" id="KW-0645">Protease</keyword>
<keyword evidence="9" id="KW-0378">Hydrolase</keyword>
<evidence type="ECO:0000256" key="5">
    <source>
        <dbReference type="ARBA" id="ARBA00022692"/>
    </source>
</evidence>
<dbReference type="GO" id="GO:0032259">
    <property type="term" value="P:methylation"/>
    <property type="evidence" value="ECO:0007669"/>
    <property type="project" value="UniProtKB-KW"/>
</dbReference>
<dbReference type="InterPro" id="IPR050882">
    <property type="entry name" value="Prepilin_peptidase/N-MTase"/>
</dbReference>
<comment type="function">
    <text evidence="9">Plays an essential role in type IV pili and type II pseudopili formation by proteolytically removing the leader sequence from substrate proteins and subsequently monomethylating the alpha-amino group of the newly exposed N-terminal phenylalanine.</text>
</comment>
<feature type="domain" description="Prepilin type IV endopeptidase peptidase" evidence="11">
    <location>
        <begin position="103"/>
        <end position="206"/>
    </location>
</feature>
<dbReference type="InterPro" id="IPR014032">
    <property type="entry name" value="Peptidase_A24A_bac"/>
</dbReference>